<protein>
    <submittedName>
        <fullName evidence="1">Uncharacterized protein</fullName>
    </submittedName>
</protein>
<comment type="caution">
    <text evidence="1">The sequence shown here is derived from an EMBL/GenBank/DDBJ whole genome shotgun (WGS) entry which is preliminary data.</text>
</comment>
<keyword evidence="2" id="KW-1185">Reference proteome</keyword>
<evidence type="ECO:0000313" key="2">
    <source>
        <dbReference type="Proteomes" id="UP001291623"/>
    </source>
</evidence>
<dbReference type="Proteomes" id="UP001291623">
    <property type="component" value="Unassembled WGS sequence"/>
</dbReference>
<accession>A0AAE1SWP1</accession>
<dbReference type="EMBL" id="JAVYJV010000002">
    <property type="protein sequence ID" value="KAK4377088.1"/>
    <property type="molecule type" value="Genomic_DNA"/>
</dbReference>
<evidence type="ECO:0000313" key="1">
    <source>
        <dbReference type="EMBL" id="KAK4377088.1"/>
    </source>
</evidence>
<name>A0AAE1SWP1_9SOLA</name>
<gene>
    <name evidence="1" type="ORF">RND71_003384</name>
</gene>
<proteinExistence type="predicted"/>
<reference evidence="1" key="1">
    <citation type="submission" date="2023-12" db="EMBL/GenBank/DDBJ databases">
        <title>Genome assembly of Anisodus tanguticus.</title>
        <authorList>
            <person name="Wang Y.-J."/>
        </authorList>
    </citation>
    <scope>NUCLEOTIDE SEQUENCE</scope>
    <source>
        <strain evidence="1">KB-2021</strain>
        <tissue evidence="1">Leaf</tissue>
    </source>
</reference>
<dbReference type="AlphaFoldDB" id="A0AAE1SWP1"/>
<sequence>MVAGIQIKKYIDYDVDTILIKTRCNFNELVAQIATQLQHDATTTKLEIKYTLGEGFTPMKIFNDMRVKVYFDLKKKNTAINSYPLSISYKNIVVHTIMPQIDVAETSSKKIELINSPKLDDDGDINMIDNVIHQPQHVDHNIIIIDLLKQAIEVGLIYIDKNTIIAIVRQYSVQDKFEYRTKKSCHRRRIGIVIQETLPKIF</sequence>
<organism evidence="1 2">
    <name type="scientific">Anisodus tanguticus</name>
    <dbReference type="NCBI Taxonomy" id="243964"/>
    <lineage>
        <taxon>Eukaryota</taxon>
        <taxon>Viridiplantae</taxon>
        <taxon>Streptophyta</taxon>
        <taxon>Embryophyta</taxon>
        <taxon>Tracheophyta</taxon>
        <taxon>Spermatophyta</taxon>
        <taxon>Magnoliopsida</taxon>
        <taxon>eudicotyledons</taxon>
        <taxon>Gunneridae</taxon>
        <taxon>Pentapetalae</taxon>
        <taxon>asterids</taxon>
        <taxon>lamiids</taxon>
        <taxon>Solanales</taxon>
        <taxon>Solanaceae</taxon>
        <taxon>Solanoideae</taxon>
        <taxon>Hyoscyameae</taxon>
        <taxon>Anisodus</taxon>
    </lineage>
</organism>